<keyword evidence="2" id="KW-0012">Acyltransferase</keyword>
<name>A0A6A6VCQ3_9PLEO</name>
<feature type="domain" description="N-acetyltransferase" evidence="1">
    <location>
        <begin position="13"/>
        <end position="226"/>
    </location>
</feature>
<protein>
    <submittedName>
        <fullName evidence="2">Acyl-CoA N-acyltransferase</fullName>
    </submittedName>
</protein>
<sequence length="241" mass="27980">MPLLIRGDRLSDLHLRPATKDDLDDLTEVARAGFPDDPEFDYRFPYRHEYPGDNYKWIRKEYEEYLDQPEKYAVLVVTAPTLVDSGHCDRVIALAVWDISICTPHRGGDLGIDVRRDVNREHFKEFEKSLGRAFQYYFGAYGARQYHLWLLTTHPGFRRRGAGTMLCQWGMSEAAKRGYKATVLASPMGTKLYEHLGYNHMGSVIVRVKEEEEMLSVDCLEYTPPEMKNTLSRVMRRLCFS</sequence>
<dbReference type="SUPFAM" id="SSF55729">
    <property type="entry name" value="Acyl-CoA N-acyltransferases (Nat)"/>
    <property type="match status" value="1"/>
</dbReference>
<reference evidence="2" key="1">
    <citation type="journal article" date="2020" name="Stud. Mycol.">
        <title>101 Dothideomycetes genomes: a test case for predicting lifestyles and emergence of pathogens.</title>
        <authorList>
            <person name="Haridas S."/>
            <person name="Albert R."/>
            <person name="Binder M."/>
            <person name="Bloem J."/>
            <person name="Labutti K."/>
            <person name="Salamov A."/>
            <person name="Andreopoulos B."/>
            <person name="Baker S."/>
            <person name="Barry K."/>
            <person name="Bills G."/>
            <person name="Bluhm B."/>
            <person name="Cannon C."/>
            <person name="Castanera R."/>
            <person name="Culley D."/>
            <person name="Daum C."/>
            <person name="Ezra D."/>
            <person name="Gonzalez J."/>
            <person name="Henrissat B."/>
            <person name="Kuo A."/>
            <person name="Liang C."/>
            <person name="Lipzen A."/>
            <person name="Lutzoni F."/>
            <person name="Magnuson J."/>
            <person name="Mondo S."/>
            <person name="Nolan M."/>
            <person name="Ohm R."/>
            <person name="Pangilinan J."/>
            <person name="Park H.-J."/>
            <person name="Ramirez L."/>
            <person name="Alfaro M."/>
            <person name="Sun H."/>
            <person name="Tritt A."/>
            <person name="Yoshinaga Y."/>
            <person name="Zwiers L.-H."/>
            <person name="Turgeon B."/>
            <person name="Goodwin S."/>
            <person name="Spatafora J."/>
            <person name="Crous P."/>
            <person name="Grigoriev I."/>
        </authorList>
    </citation>
    <scope>NUCLEOTIDE SEQUENCE</scope>
    <source>
        <strain evidence="2">CBS 119925</strain>
    </source>
</reference>
<gene>
    <name evidence="2" type="ORF">M011DRAFT_477805</name>
</gene>
<dbReference type="Pfam" id="PF13673">
    <property type="entry name" value="Acetyltransf_10"/>
    <property type="match status" value="1"/>
</dbReference>
<organism evidence="2 3">
    <name type="scientific">Sporormia fimetaria CBS 119925</name>
    <dbReference type="NCBI Taxonomy" id="1340428"/>
    <lineage>
        <taxon>Eukaryota</taxon>
        <taxon>Fungi</taxon>
        <taxon>Dikarya</taxon>
        <taxon>Ascomycota</taxon>
        <taxon>Pezizomycotina</taxon>
        <taxon>Dothideomycetes</taxon>
        <taxon>Pleosporomycetidae</taxon>
        <taxon>Pleosporales</taxon>
        <taxon>Sporormiaceae</taxon>
        <taxon>Sporormia</taxon>
    </lineage>
</organism>
<evidence type="ECO:0000259" key="1">
    <source>
        <dbReference type="PROSITE" id="PS51186"/>
    </source>
</evidence>
<accession>A0A6A6VCQ3</accession>
<dbReference type="PANTHER" id="PTHR42791:SF2">
    <property type="entry name" value="N-ACETYLTRANSFERASE DOMAIN-CONTAINING PROTEIN"/>
    <property type="match status" value="1"/>
</dbReference>
<dbReference type="EMBL" id="MU006575">
    <property type="protein sequence ID" value="KAF2746991.1"/>
    <property type="molecule type" value="Genomic_DNA"/>
</dbReference>
<evidence type="ECO:0000313" key="3">
    <source>
        <dbReference type="Proteomes" id="UP000799440"/>
    </source>
</evidence>
<dbReference type="InterPro" id="IPR000182">
    <property type="entry name" value="GNAT_dom"/>
</dbReference>
<dbReference type="OrthoDB" id="4738875at2759"/>
<dbReference type="GO" id="GO:0016747">
    <property type="term" value="F:acyltransferase activity, transferring groups other than amino-acyl groups"/>
    <property type="evidence" value="ECO:0007669"/>
    <property type="project" value="InterPro"/>
</dbReference>
<dbReference type="PROSITE" id="PS51186">
    <property type="entry name" value="GNAT"/>
    <property type="match status" value="1"/>
</dbReference>
<dbReference type="Proteomes" id="UP000799440">
    <property type="component" value="Unassembled WGS sequence"/>
</dbReference>
<dbReference type="InterPro" id="IPR016181">
    <property type="entry name" value="Acyl_CoA_acyltransferase"/>
</dbReference>
<dbReference type="CDD" id="cd04301">
    <property type="entry name" value="NAT_SF"/>
    <property type="match status" value="1"/>
</dbReference>
<proteinExistence type="predicted"/>
<keyword evidence="3" id="KW-1185">Reference proteome</keyword>
<dbReference type="InterPro" id="IPR052523">
    <property type="entry name" value="Trichothecene_AcTrans"/>
</dbReference>
<dbReference type="AlphaFoldDB" id="A0A6A6VCQ3"/>
<dbReference type="PANTHER" id="PTHR42791">
    <property type="entry name" value="GNAT FAMILY ACETYLTRANSFERASE"/>
    <property type="match status" value="1"/>
</dbReference>
<dbReference type="Gene3D" id="3.40.630.30">
    <property type="match status" value="1"/>
</dbReference>
<evidence type="ECO:0000313" key="2">
    <source>
        <dbReference type="EMBL" id="KAF2746991.1"/>
    </source>
</evidence>
<keyword evidence="2" id="KW-0808">Transferase</keyword>